<accession>H6QB77</accession>
<name>H6QB77_PYROT</name>
<sequence>MVFVFLLAVVVYAYDSAMPSPPLLYAVSTNPGVVYRYLGNGVWEPISPVLGYVVLDLVEYGGHLYAAVTTEPSGYRGVGRVYRYEGNGRWTLVGDGLDGAVIRLIV</sequence>
<protein>
    <submittedName>
        <fullName evidence="1">Uncharacterized protein</fullName>
    </submittedName>
</protein>
<reference evidence="1 2" key="1">
    <citation type="journal article" date="2012" name="Stand. Genomic Sci.">
        <title>Complete genome sequence of Pyrobaculum oguniense.</title>
        <authorList>
            <person name="Bernick D.L."/>
            <person name="Karplus K."/>
            <person name="Lui L.M."/>
            <person name="Coker J.K."/>
            <person name="Murphy J.N."/>
            <person name="Chan P.P."/>
            <person name="Cozen A.E."/>
            <person name="Lowe T.M."/>
        </authorList>
    </citation>
    <scope>NUCLEOTIDE SEQUENCE [LARGE SCALE GENOMIC DNA]</scope>
    <source>
        <strain evidence="1 2">TE7</strain>
    </source>
</reference>
<dbReference type="EMBL" id="CP003316">
    <property type="protein sequence ID" value="AFA40074.1"/>
    <property type="molecule type" value="Genomic_DNA"/>
</dbReference>
<proteinExistence type="predicted"/>
<gene>
    <name evidence="1" type="ordered locus">Pogu_2047</name>
</gene>
<dbReference type="AlphaFoldDB" id="H6QB77"/>
<evidence type="ECO:0000313" key="1">
    <source>
        <dbReference type="EMBL" id="AFA40074.1"/>
    </source>
</evidence>
<organism evidence="1 2">
    <name type="scientific">Pyrobaculum oguniense (strain DSM 13380 / JCM 10595 / TE7)</name>
    <dbReference type="NCBI Taxonomy" id="698757"/>
    <lineage>
        <taxon>Archaea</taxon>
        <taxon>Thermoproteota</taxon>
        <taxon>Thermoprotei</taxon>
        <taxon>Thermoproteales</taxon>
        <taxon>Thermoproteaceae</taxon>
        <taxon>Pyrobaculum</taxon>
    </lineage>
</organism>
<dbReference type="Proteomes" id="UP000009062">
    <property type="component" value="Chromosome"/>
</dbReference>
<dbReference type="HOGENOM" id="CLU_2217153_0_0_2"/>
<dbReference type="KEGG" id="pog:Pogu_2047"/>
<evidence type="ECO:0000313" key="2">
    <source>
        <dbReference type="Proteomes" id="UP000009062"/>
    </source>
</evidence>
<keyword evidence="2" id="KW-1185">Reference proteome</keyword>